<organism evidence="2 4">
    <name type="scientific">Geobacillus stearothermophilus</name>
    <name type="common">Bacillus stearothermophilus</name>
    <dbReference type="NCBI Taxonomy" id="1422"/>
    <lineage>
        <taxon>Bacteria</taxon>
        <taxon>Bacillati</taxon>
        <taxon>Bacillota</taxon>
        <taxon>Bacilli</taxon>
        <taxon>Bacillales</taxon>
        <taxon>Anoxybacillaceae</taxon>
        <taxon>Geobacillus</taxon>
    </lineage>
</organism>
<reference evidence="1 6" key="2">
    <citation type="submission" date="2016-03" db="EMBL/GenBank/DDBJ databases">
        <title>Spore heat resistance.</title>
        <authorList>
            <person name="Boekhorst J."/>
            <person name="Berendsen E.M."/>
            <person name="Wells-Bennik M.H."/>
            <person name="Kuipers O.P."/>
        </authorList>
    </citation>
    <scope>NUCLEOTIDE SEQUENCE [LARGE SCALE GENOMIC DNA]</scope>
    <source>
        <strain evidence="1 6">GS8</strain>
    </source>
</reference>
<evidence type="ECO:0000313" key="6">
    <source>
        <dbReference type="Proteomes" id="UP000773850"/>
    </source>
</evidence>
<dbReference type="Proteomes" id="UP000075424">
    <property type="component" value="Unassembled WGS sequence"/>
</dbReference>
<dbReference type="EMBL" id="LQYY01000033">
    <property type="protein sequence ID" value="KYD34670.1"/>
    <property type="molecule type" value="Genomic_DNA"/>
</dbReference>
<evidence type="ECO:0000313" key="1">
    <source>
        <dbReference type="EMBL" id="KAF6511080.1"/>
    </source>
</evidence>
<reference evidence="4 5" key="1">
    <citation type="submission" date="2016-01" db="EMBL/GenBank/DDBJ databases">
        <title>Draft Genome Sequences of Seven Thermophilic Sporeformers Isolated from Foods.</title>
        <authorList>
            <person name="Berendsen E.M."/>
            <person name="Wells-Bennik M.H."/>
            <person name="Krawcyk A.O."/>
            <person name="De Jong A."/>
            <person name="Holsappel S."/>
            <person name="Eijlander R.T."/>
            <person name="Kuipers O.P."/>
        </authorList>
    </citation>
    <scope>NUCLEOTIDE SEQUENCE [LARGE SCALE GENOMIC DNA]</scope>
    <source>
        <strain evidence="2 4">B4109</strain>
        <strain evidence="3 5">B4114</strain>
    </source>
</reference>
<evidence type="ECO:0000313" key="2">
    <source>
        <dbReference type="EMBL" id="KYD27224.1"/>
    </source>
</evidence>
<keyword evidence="6" id="KW-1185">Reference proteome</keyword>
<dbReference type="PATRIC" id="fig|1422.17.peg.2423"/>
<gene>
    <name evidence="2" type="ORF">B4109_0594</name>
    <name evidence="3" type="ORF">B4114_0536</name>
    <name evidence="1" type="ORF">GS8_1752</name>
</gene>
<sequence>MCKKKRPHTGGIKAKKAGCIGEQPIAGGAAGIVTQGQRPLT</sequence>
<proteinExistence type="predicted"/>
<dbReference type="AlphaFoldDB" id="A0A150MS00"/>
<evidence type="ECO:0000313" key="5">
    <source>
        <dbReference type="Proteomes" id="UP000075517"/>
    </source>
</evidence>
<dbReference type="EMBL" id="LUCS01000027">
    <property type="protein sequence ID" value="KAF6511080.1"/>
    <property type="molecule type" value="Genomic_DNA"/>
</dbReference>
<comment type="caution">
    <text evidence="2">The sequence shown here is derived from an EMBL/GenBank/DDBJ whole genome shotgun (WGS) entry which is preliminary data.</text>
</comment>
<accession>A0A150MS00</accession>
<protein>
    <submittedName>
        <fullName evidence="2">Uncharacterized protein</fullName>
    </submittedName>
</protein>
<dbReference type="EMBL" id="LQYV01000056">
    <property type="protein sequence ID" value="KYD27224.1"/>
    <property type="molecule type" value="Genomic_DNA"/>
</dbReference>
<evidence type="ECO:0000313" key="4">
    <source>
        <dbReference type="Proteomes" id="UP000075424"/>
    </source>
</evidence>
<dbReference type="Proteomes" id="UP000075517">
    <property type="component" value="Unassembled WGS sequence"/>
</dbReference>
<name>A0A150MS00_GEOSE</name>
<dbReference type="Proteomes" id="UP000773850">
    <property type="component" value="Unassembled WGS sequence"/>
</dbReference>
<evidence type="ECO:0000313" key="3">
    <source>
        <dbReference type="EMBL" id="KYD34670.1"/>
    </source>
</evidence>